<proteinExistence type="predicted"/>
<organism evidence="1 2">
    <name type="scientific">Favolaschia claudopus</name>
    <dbReference type="NCBI Taxonomy" id="2862362"/>
    <lineage>
        <taxon>Eukaryota</taxon>
        <taxon>Fungi</taxon>
        <taxon>Dikarya</taxon>
        <taxon>Basidiomycota</taxon>
        <taxon>Agaricomycotina</taxon>
        <taxon>Agaricomycetes</taxon>
        <taxon>Agaricomycetidae</taxon>
        <taxon>Agaricales</taxon>
        <taxon>Marasmiineae</taxon>
        <taxon>Mycenaceae</taxon>
        <taxon>Favolaschia</taxon>
    </lineage>
</organism>
<protein>
    <recommendedName>
        <fullName evidence="3">Secreted protein</fullName>
    </recommendedName>
</protein>
<gene>
    <name evidence="1" type="ORF">R3P38DRAFT_2786618</name>
</gene>
<dbReference type="EMBL" id="JAWWNJ010000053">
    <property type="protein sequence ID" value="KAK7015677.1"/>
    <property type="molecule type" value="Genomic_DNA"/>
</dbReference>
<name>A0AAW0AS41_9AGAR</name>
<dbReference type="AlphaFoldDB" id="A0AAW0AS41"/>
<evidence type="ECO:0008006" key="3">
    <source>
        <dbReference type="Google" id="ProtNLM"/>
    </source>
</evidence>
<sequence length="125" mass="13518">MAFLILFISLSLAASLAFLFGPFLRRLSSEEESLSELLDFDPSELDGELELPELEEHSSESLLGNLGLLGGAGGEPDELVVALNQPPFGIWESGRINLVFSSFCLLDDFLALAFFDAPSCLSAFT</sequence>
<evidence type="ECO:0000313" key="2">
    <source>
        <dbReference type="Proteomes" id="UP001362999"/>
    </source>
</evidence>
<accession>A0AAW0AS41</accession>
<reference evidence="1 2" key="1">
    <citation type="journal article" date="2024" name="J Genomics">
        <title>Draft genome sequencing and assembly of Favolaschia claudopus CIRM-BRFM 2984 isolated from oak limbs.</title>
        <authorList>
            <person name="Navarro D."/>
            <person name="Drula E."/>
            <person name="Chaduli D."/>
            <person name="Cazenave R."/>
            <person name="Ahrendt S."/>
            <person name="Wang J."/>
            <person name="Lipzen A."/>
            <person name="Daum C."/>
            <person name="Barry K."/>
            <person name="Grigoriev I.V."/>
            <person name="Favel A."/>
            <person name="Rosso M.N."/>
            <person name="Martin F."/>
        </authorList>
    </citation>
    <scope>NUCLEOTIDE SEQUENCE [LARGE SCALE GENOMIC DNA]</scope>
    <source>
        <strain evidence="1 2">CIRM-BRFM 2984</strain>
    </source>
</reference>
<dbReference type="Proteomes" id="UP001362999">
    <property type="component" value="Unassembled WGS sequence"/>
</dbReference>
<keyword evidence="2" id="KW-1185">Reference proteome</keyword>
<evidence type="ECO:0000313" key="1">
    <source>
        <dbReference type="EMBL" id="KAK7015677.1"/>
    </source>
</evidence>
<comment type="caution">
    <text evidence="1">The sequence shown here is derived from an EMBL/GenBank/DDBJ whole genome shotgun (WGS) entry which is preliminary data.</text>
</comment>